<feature type="compositionally biased region" description="Basic residues" evidence="5">
    <location>
        <begin position="211"/>
        <end position="225"/>
    </location>
</feature>
<dbReference type="Ensembl" id="ENSPCLT00000025732.1">
    <property type="protein sequence ID" value="ENSPCLP00000019305.1"/>
    <property type="gene ID" value="ENSPCLG00000016180.1"/>
</dbReference>
<gene>
    <name evidence="6" type="primary">TENT5A</name>
</gene>
<dbReference type="GO" id="GO:0048255">
    <property type="term" value="P:mRNA stabilization"/>
    <property type="evidence" value="ECO:0007669"/>
    <property type="project" value="TreeGrafter"/>
</dbReference>
<dbReference type="OrthoDB" id="10065073at2759"/>
<evidence type="ECO:0000256" key="4">
    <source>
        <dbReference type="ARBA" id="ARBA00047933"/>
    </source>
</evidence>
<dbReference type="Pfam" id="PF07984">
    <property type="entry name" value="NTP_transf_7"/>
    <property type="match status" value="1"/>
</dbReference>
<feature type="compositionally biased region" description="Pro residues" evidence="5">
    <location>
        <begin position="234"/>
        <end position="243"/>
    </location>
</feature>
<dbReference type="InterPro" id="IPR012937">
    <property type="entry name" value="TET5"/>
</dbReference>
<organism evidence="6 7">
    <name type="scientific">Phasianus colchicus</name>
    <name type="common">Common pheasant</name>
    <dbReference type="NCBI Taxonomy" id="9054"/>
    <lineage>
        <taxon>Eukaryota</taxon>
        <taxon>Metazoa</taxon>
        <taxon>Chordata</taxon>
        <taxon>Craniata</taxon>
        <taxon>Vertebrata</taxon>
        <taxon>Euteleostomi</taxon>
        <taxon>Archelosauria</taxon>
        <taxon>Archosauria</taxon>
        <taxon>Dinosauria</taxon>
        <taxon>Saurischia</taxon>
        <taxon>Theropoda</taxon>
        <taxon>Coelurosauria</taxon>
        <taxon>Aves</taxon>
        <taxon>Neognathae</taxon>
        <taxon>Galloanserae</taxon>
        <taxon>Galliformes</taxon>
        <taxon>Phasianidae</taxon>
        <taxon>Phasianinae</taxon>
        <taxon>Phasianus</taxon>
    </lineage>
</organism>
<keyword evidence="3" id="KW-0808">Transferase</keyword>
<dbReference type="PANTHER" id="PTHR12974">
    <property type="entry name" value="PRION-LIKE- Q/N-RICH -DOMAIN-BEARING PROTEIN PROTEIN 44"/>
    <property type="match status" value="1"/>
</dbReference>
<accession>A0A669QHV4</accession>
<reference evidence="6" key="1">
    <citation type="submission" date="2025-08" db="UniProtKB">
        <authorList>
            <consortium name="Ensembl"/>
        </authorList>
    </citation>
    <scope>IDENTIFICATION</scope>
</reference>
<comment type="similarity">
    <text evidence="1">Belongs to the TENT family.</text>
</comment>
<feature type="region of interest" description="Disordered" evidence="5">
    <location>
        <begin position="177"/>
        <end position="247"/>
    </location>
</feature>
<dbReference type="CTD" id="55603"/>
<dbReference type="GO" id="GO:0003723">
    <property type="term" value="F:RNA binding"/>
    <property type="evidence" value="ECO:0007669"/>
    <property type="project" value="TreeGrafter"/>
</dbReference>
<dbReference type="RefSeq" id="XP_031466760.1">
    <property type="nucleotide sequence ID" value="XM_031610900.1"/>
</dbReference>
<dbReference type="PANTHER" id="PTHR12974:SF25">
    <property type="entry name" value="TERMINAL NUCLEOTIDYLTRANSFERASE 5A"/>
    <property type="match status" value="1"/>
</dbReference>
<dbReference type="Proteomes" id="UP000472261">
    <property type="component" value="Unplaced"/>
</dbReference>
<sequence>MRYSAPAFSLRSCVHIPILKASCFFFFFFFLLITALAQNSAPFSWPLTFQQAQGSSVQQWPRAVPGCRQKEIEGDRVLQLALLESSLPEHPKACRKRGHSARRCPLQRSSPGRGRHCHAAASGGGGRSAGPSPVLPGVSGTMRTLGAFLGGRHAQLPAVPGMGSRTPTLPPRVAKVRGAKAEGGSYAPSSSPPSCPPTLAEHPLGVAARHSAGRPHWPHAPRVTKPRAVTQRPHSPPPPPPPSAAAFLPAQPARALRGGRRKRWGASRPCSAGGCAQGDRITCVLCAPGAGTEEGQRGAAAGPGSPRRPRTMADDEKAGGGYAGGCESAHCNVLSWEQVQRLDRILSETIPIHGRGNFPTLAMQPRQIVKVVRSRLEEKGIGLRDVRLNGSAASHVLHQDSGLGYKDLDLIFCADLKGEAEFQTVKDVVLDCLLDFLPEGVNKEKITPLTLKEAYVQKMVKVCNDSDRWSLISLSNNSGKNVELKFVDSLRRQFEFSVDSFQIKLDSLLLFYECSENPMTETFHPTIIGESVYGDFQEAFDHLCNKIIATRNPEEIRGGGLLKYCNLLVRGFRAASESEIKSLQRYMCSRFFIDFSDIGEQQRKLESYLQNHFVGLEDRKYDYLMTLHGVVNESTVCLMGHERRQTLNLITMLAIRVLAEQNIIPNVANVTCYYQPAPYVADANFSNYYIAQVQTVFPCQQHTYSTWLPCN</sequence>
<evidence type="ECO:0000256" key="5">
    <source>
        <dbReference type="SAM" id="MobiDB-lite"/>
    </source>
</evidence>
<evidence type="ECO:0000313" key="6">
    <source>
        <dbReference type="Ensembl" id="ENSPCLP00000019305.1"/>
    </source>
</evidence>
<dbReference type="GeneID" id="116240499"/>
<feature type="region of interest" description="Disordered" evidence="5">
    <location>
        <begin position="292"/>
        <end position="314"/>
    </location>
</feature>
<evidence type="ECO:0000256" key="1">
    <source>
        <dbReference type="ARBA" id="ARBA00007631"/>
    </source>
</evidence>
<name>A0A669QHV4_PHACC</name>
<dbReference type="KEGG" id="pcoc:116240499"/>
<dbReference type="AlphaFoldDB" id="A0A669QHV4"/>
<dbReference type="GO" id="GO:1990817">
    <property type="term" value="F:poly(A) RNA polymerase activity"/>
    <property type="evidence" value="ECO:0007669"/>
    <property type="project" value="UniProtKB-EC"/>
</dbReference>
<protein>
    <recommendedName>
        <fullName evidence="2">polynucleotide adenylyltransferase</fullName>
        <ecNumber evidence="2">2.7.7.19</ecNumber>
    </recommendedName>
</protein>
<proteinExistence type="inferred from homology"/>
<evidence type="ECO:0000313" key="7">
    <source>
        <dbReference type="Proteomes" id="UP000472261"/>
    </source>
</evidence>
<evidence type="ECO:0000256" key="2">
    <source>
        <dbReference type="ARBA" id="ARBA00012388"/>
    </source>
</evidence>
<comment type="catalytic activity">
    <reaction evidence="4">
        <text>RNA(n) + ATP = RNA(n)-3'-adenine ribonucleotide + diphosphate</text>
        <dbReference type="Rhea" id="RHEA:11332"/>
        <dbReference type="Rhea" id="RHEA-COMP:14527"/>
        <dbReference type="Rhea" id="RHEA-COMP:17347"/>
        <dbReference type="ChEBI" id="CHEBI:30616"/>
        <dbReference type="ChEBI" id="CHEBI:33019"/>
        <dbReference type="ChEBI" id="CHEBI:140395"/>
        <dbReference type="ChEBI" id="CHEBI:173115"/>
        <dbReference type="EC" id="2.7.7.19"/>
    </reaction>
    <physiologicalReaction direction="left-to-right" evidence="4">
        <dbReference type="Rhea" id="RHEA:11333"/>
    </physiologicalReaction>
</comment>
<feature type="compositionally biased region" description="Basic residues" evidence="5">
    <location>
        <begin position="93"/>
        <end position="102"/>
    </location>
</feature>
<feature type="region of interest" description="Disordered" evidence="5">
    <location>
        <begin position="91"/>
        <end position="132"/>
    </location>
</feature>
<reference evidence="6" key="2">
    <citation type="submission" date="2025-09" db="UniProtKB">
        <authorList>
            <consortium name="Ensembl"/>
        </authorList>
    </citation>
    <scope>IDENTIFICATION</scope>
</reference>
<keyword evidence="7" id="KW-1185">Reference proteome</keyword>
<dbReference type="SMART" id="SM01153">
    <property type="entry name" value="DUF1693"/>
    <property type="match status" value="1"/>
</dbReference>
<evidence type="ECO:0000256" key="3">
    <source>
        <dbReference type="ARBA" id="ARBA00022679"/>
    </source>
</evidence>
<dbReference type="EC" id="2.7.7.19" evidence="2"/>